<gene>
    <name evidence="1" type="ORF">PLEPLA_LOCUS39051</name>
</gene>
<reference evidence="1" key="1">
    <citation type="submission" date="2020-03" db="EMBL/GenBank/DDBJ databases">
        <authorList>
            <person name="Weist P."/>
        </authorList>
    </citation>
    <scope>NUCLEOTIDE SEQUENCE</scope>
</reference>
<dbReference type="Proteomes" id="UP001153269">
    <property type="component" value="Unassembled WGS sequence"/>
</dbReference>
<name>A0A9N7VLF1_PLEPL</name>
<dbReference type="SUPFAM" id="SSF47473">
    <property type="entry name" value="EF-hand"/>
    <property type="match status" value="1"/>
</dbReference>
<keyword evidence="2" id="KW-1185">Reference proteome</keyword>
<dbReference type="EMBL" id="CADEAL010004086">
    <property type="protein sequence ID" value="CAB1451358.1"/>
    <property type="molecule type" value="Genomic_DNA"/>
</dbReference>
<dbReference type="AlphaFoldDB" id="A0A9N7VLF1"/>
<sequence length="325" mass="36053">MRLGDVRGREDDEDGDVLWISPFTCRHSNVKFVKVPQSRQYIHQQWETSYNPLVPASSELSQPSSRQTSTILNHDAVGWGVPFSQARLRARLLRCIHGLDPENTGFIAVENFTSLVEDHELQLDPSKLDMLLALVQSNEDGQVCYQELIELRLMLELCRSRFSGTGSSLPWGKSGILSINYSPADVASSGNFHCDRGQAANAHFGGASPACQRRQSGVTAMLSRVSGGDTFFHLVQCAVERERGVESRQPGSASPRLSPCNRPYAPSLPIRAAGPPVNELRMVDLAPLTRLIRRSHYTSREAAMSFKVAVMRNPCTGVCRRRFTL</sequence>
<dbReference type="Gene3D" id="1.10.238.10">
    <property type="entry name" value="EF-hand"/>
    <property type="match status" value="1"/>
</dbReference>
<organism evidence="1 2">
    <name type="scientific">Pleuronectes platessa</name>
    <name type="common">European plaice</name>
    <dbReference type="NCBI Taxonomy" id="8262"/>
    <lineage>
        <taxon>Eukaryota</taxon>
        <taxon>Metazoa</taxon>
        <taxon>Chordata</taxon>
        <taxon>Craniata</taxon>
        <taxon>Vertebrata</taxon>
        <taxon>Euteleostomi</taxon>
        <taxon>Actinopterygii</taxon>
        <taxon>Neopterygii</taxon>
        <taxon>Teleostei</taxon>
        <taxon>Neoteleostei</taxon>
        <taxon>Acanthomorphata</taxon>
        <taxon>Carangaria</taxon>
        <taxon>Pleuronectiformes</taxon>
        <taxon>Pleuronectoidei</taxon>
        <taxon>Pleuronectidae</taxon>
        <taxon>Pleuronectes</taxon>
    </lineage>
</organism>
<evidence type="ECO:0000313" key="2">
    <source>
        <dbReference type="Proteomes" id="UP001153269"/>
    </source>
</evidence>
<dbReference type="InterPro" id="IPR011992">
    <property type="entry name" value="EF-hand-dom_pair"/>
</dbReference>
<proteinExistence type="predicted"/>
<protein>
    <recommendedName>
        <fullName evidence="3">EF-hand domain-containing protein</fullName>
    </recommendedName>
</protein>
<accession>A0A9N7VLF1</accession>
<evidence type="ECO:0000313" key="1">
    <source>
        <dbReference type="EMBL" id="CAB1451358.1"/>
    </source>
</evidence>
<comment type="caution">
    <text evidence="1">The sequence shown here is derived from an EMBL/GenBank/DDBJ whole genome shotgun (WGS) entry which is preliminary data.</text>
</comment>
<evidence type="ECO:0008006" key="3">
    <source>
        <dbReference type="Google" id="ProtNLM"/>
    </source>
</evidence>